<feature type="non-terminal residue" evidence="2">
    <location>
        <position position="1"/>
    </location>
</feature>
<dbReference type="EMBL" id="CADCTN010000006">
    <property type="protein sequence ID" value="CAA9211964.1"/>
    <property type="molecule type" value="Genomic_DNA"/>
</dbReference>
<name>A0A6J4H1Y3_9ACTN</name>
<keyword evidence="2" id="KW-0223">Dioxygenase</keyword>
<gene>
    <name evidence="2" type="ORF">AVDCRST_MAG52-64</name>
</gene>
<protein>
    <submittedName>
        <fullName evidence="2">Protocatechuate 3,4-dioxygenase alpha chain</fullName>
        <ecNumber evidence="2">1.13.11.3</ecNumber>
    </submittedName>
</protein>
<dbReference type="GO" id="GO:0018578">
    <property type="term" value="F:protocatechuate 3,4-dioxygenase activity"/>
    <property type="evidence" value="ECO:0007669"/>
    <property type="project" value="UniProtKB-EC"/>
</dbReference>
<evidence type="ECO:0000256" key="1">
    <source>
        <dbReference type="SAM" id="MobiDB-lite"/>
    </source>
</evidence>
<proteinExistence type="predicted"/>
<feature type="region of interest" description="Disordered" evidence="1">
    <location>
        <begin position="1"/>
        <end position="183"/>
    </location>
</feature>
<dbReference type="AlphaFoldDB" id="A0A6J4H1Y3"/>
<feature type="compositionally biased region" description="Basic and acidic residues" evidence="1">
    <location>
        <begin position="53"/>
        <end position="66"/>
    </location>
</feature>
<sequence length="183" mass="20155">ECASAHPGPDRGTVLPLRAPLCRRAPSRAGRTSRRHPPAWHGLRRRRRSCAGRADRDLAARPDRRSRAAAGLDQPGRLELHGVGTSTDRRRRTVQLLDAGSRRDGPRAGSLLRGHRVRARSAQPPVHPGLPPRRCVGRRPSALLAPRRSSRHPGGRARRDRARVRHPPPGRARDGLPPVSRAL</sequence>
<feature type="non-terminal residue" evidence="2">
    <location>
        <position position="183"/>
    </location>
</feature>
<evidence type="ECO:0000313" key="2">
    <source>
        <dbReference type="EMBL" id="CAA9211964.1"/>
    </source>
</evidence>
<feature type="compositionally biased region" description="Basic residues" evidence="1">
    <location>
        <begin position="148"/>
        <end position="168"/>
    </location>
</feature>
<organism evidence="2">
    <name type="scientific">uncultured Blastococcus sp</name>
    <dbReference type="NCBI Taxonomy" id="217144"/>
    <lineage>
        <taxon>Bacteria</taxon>
        <taxon>Bacillati</taxon>
        <taxon>Actinomycetota</taxon>
        <taxon>Actinomycetes</taxon>
        <taxon>Geodermatophilales</taxon>
        <taxon>Geodermatophilaceae</taxon>
        <taxon>Blastococcus</taxon>
        <taxon>environmental samples</taxon>
    </lineage>
</organism>
<feature type="compositionally biased region" description="Basic residues" evidence="1">
    <location>
        <begin position="31"/>
        <end position="50"/>
    </location>
</feature>
<keyword evidence="2" id="KW-0560">Oxidoreductase</keyword>
<reference evidence="2" key="1">
    <citation type="submission" date="2020-02" db="EMBL/GenBank/DDBJ databases">
        <authorList>
            <person name="Meier V. D."/>
        </authorList>
    </citation>
    <scope>NUCLEOTIDE SEQUENCE</scope>
    <source>
        <strain evidence="2">AVDCRST_MAG52</strain>
    </source>
</reference>
<accession>A0A6J4H1Y3</accession>
<dbReference type="EC" id="1.13.11.3" evidence="2"/>